<dbReference type="EMBL" id="CP036275">
    <property type="protein sequence ID" value="QDU35929.1"/>
    <property type="molecule type" value="Genomic_DNA"/>
</dbReference>
<dbReference type="PANTHER" id="PTHR45947">
    <property type="entry name" value="SULFOQUINOVOSYL TRANSFERASE SQD2"/>
    <property type="match status" value="1"/>
</dbReference>
<dbReference type="EC" id="2.4.1.21" evidence="3"/>
<dbReference type="SUPFAM" id="SSF53756">
    <property type="entry name" value="UDP-Glycosyltransferase/glycogen phosphorylase"/>
    <property type="match status" value="1"/>
</dbReference>
<accession>A0A517Z0J5</accession>
<dbReference type="Pfam" id="PF00534">
    <property type="entry name" value="Glycos_transf_1"/>
    <property type="match status" value="1"/>
</dbReference>
<dbReference type="Proteomes" id="UP000320496">
    <property type="component" value="Chromosome"/>
</dbReference>
<organism evidence="3 4">
    <name type="scientific">Maioricimonas rarisocia</name>
    <dbReference type="NCBI Taxonomy" id="2528026"/>
    <lineage>
        <taxon>Bacteria</taxon>
        <taxon>Pseudomonadati</taxon>
        <taxon>Planctomycetota</taxon>
        <taxon>Planctomycetia</taxon>
        <taxon>Planctomycetales</taxon>
        <taxon>Planctomycetaceae</taxon>
        <taxon>Maioricimonas</taxon>
    </lineage>
</organism>
<gene>
    <name evidence="3" type="primary">glgA_1</name>
    <name evidence="3" type="ORF">Mal4_02110</name>
</gene>
<dbReference type="InterPro" id="IPR001296">
    <property type="entry name" value="Glyco_trans_1"/>
</dbReference>
<dbReference type="InterPro" id="IPR028098">
    <property type="entry name" value="Glyco_trans_4-like_N"/>
</dbReference>
<evidence type="ECO:0000313" key="4">
    <source>
        <dbReference type="Proteomes" id="UP000320496"/>
    </source>
</evidence>
<dbReference type="RefSeq" id="WP_145366645.1">
    <property type="nucleotide sequence ID" value="NZ_CP036275.1"/>
</dbReference>
<evidence type="ECO:0000259" key="2">
    <source>
        <dbReference type="Pfam" id="PF13439"/>
    </source>
</evidence>
<protein>
    <submittedName>
        <fullName evidence="3">Capsular glucan synthase</fullName>
        <ecNumber evidence="3">2.4.1.21</ecNumber>
    </submittedName>
</protein>
<name>A0A517Z0J5_9PLAN</name>
<feature type="domain" description="Glycosyl transferase family 1" evidence="1">
    <location>
        <begin position="176"/>
        <end position="346"/>
    </location>
</feature>
<dbReference type="Gene3D" id="3.40.50.2000">
    <property type="entry name" value="Glycogen Phosphorylase B"/>
    <property type="match status" value="2"/>
</dbReference>
<dbReference type="Pfam" id="PF13439">
    <property type="entry name" value="Glyco_transf_4"/>
    <property type="match status" value="1"/>
</dbReference>
<sequence length="370" mass="41001">MHIAILCEFATCNGGEQSLLAVLRHLKDRCEFTLLAPEQGPFPDAVRREGIRLVPWSVRDAGGKRLERDTLVERLAATVRDVSPDLVHANSLAMGRLLGAAADRLDVLGTAHIRDIIGLNKAAIADLNRNQALVCVSEATRQFHVARGLDPTRAVTIYNGIDTDLFHPRKPTGSLRREIGISRNALLTATIGQIGLRKGLHVLPFAAEIVDRKGIDVRYLLVGERHSQKQESIEYEEELFEQFEYGGVIEQMHPLGWRDDVPELLGEIDVLIHPAFQEPLGRVLLEAAATGTAIIATEVGGTPEIFTHGESALLVTPGDHGELADAIEDVARDKKYRRKLGQAARQEILDRFRIEPRADELARFWEDNLP</sequence>
<dbReference type="InterPro" id="IPR050194">
    <property type="entry name" value="Glycosyltransferase_grp1"/>
</dbReference>
<feature type="domain" description="Glycosyltransferase subfamily 4-like N-terminal" evidence="2">
    <location>
        <begin position="13"/>
        <end position="164"/>
    </location>
</feature>
<dbReference type="OrthoDB" id="259238at2"/>
<dbReference type="GO" id="GO:0009011">
    <property type="term" value="F:alpha-1,4-glucan glucosyltransferase (ADP-glucose donor) activity"/>
    <property type="evidence" value="ECO:0007669"/>
    <property type="project" value="UniProtKB-EC"/>
</dbReference>
<proteinExistence type="predicted"/>
<keyword evidence="3" id="KW-0808">Transferase</keyword>
<evidence type="ECO:0000259" key="1">
    <source>
        <dbReference type="Pfam" id="PF00534"/>
    </source>
</evidence>
<evidence type="ECO:0000313" key="3">
    <source>
        <dbReference type="EMBL" id="QDU35929.1"/>
    </source>
</evidence>
<dbReference type="AlphaFoldDB" id="A0A517Z0J5"/>
<keyword evidence="4" id="KW-1185">Reference proteome</keyword>
<dbReference type="KEGG" id="mri:Mal4_02110"/>
<dbReference type="PANTHER" id="PTHR45947:SF3">
    <property type="entry name" value="SULFOQUINOVOSYL TRANSFERASE SQD2"/>
    <property type="match status" value="1"/>
</dbReference>
<dbReference type="CDD" id="cd03801">
    <property type="entry name" value="GT4_PimA-like"/>
    <property type="match status" value="1"/>
</dbReference>
<reference evidence="3 4" key="1">
    <citation type="submission" date="2019-02" db="EMBL/GenBank/DDBJ databases">
        <title>Deep-cultivation of Planctomycetes and their phenomic and genomic characterization uncovers novel biology.</title>
        <authorList>
            <person name="Wiegand S."/>
            <person name="Jogler M."/>
            <person name="Boedeker C."/>
            <person name="Pinto D."/>
            <person name="Vollmers J."/>
            <person name="Rivas-Marin E."/>
            <person name="Kohn T."/>
            <person name="Peeters S.H."/>
            <person name="Heuer A."/>
            <person name="Rast P."/>
            <person name="Oberbeckmann S."/>
            <person name="Bunk B."/>
            <person name="Jeske O."/>
            <person name="Meyerdierks A."/>
            <person name="Storesund J.E."/>
            <person name="Kallscheuer N."/>
            <person name="Luecker S."/>
            <person name="Lage O.M."/>
            <person name="Pohl T."/>
            <person name="Merkel B.J."/>
            <person name="Hornburger P."/>
            <person name="Mueller R.-W."/>
            <person name="Bruemmer F."/>
            <person name="Labrenz M."/>
            <person name="Spormann A.M."/>
            <person name="Op den Camp H."/>
            <person name="Overmann J."/>
            <person name="Amann R."/>
            <person name="Jetten M.S.M."/>
            <person name="Mascher T."/>
            <person name="Medema M.H."/>
            <person name="Devos D.P."/>
            <person name="Kaster A.-K."/>
            <person name="Ovreas L."/>
            <person name="Rohde M."/>
            <person name="Galperin M.Y."/>
            <person name="Jogler C."/>
        </authorList>
    </citation>
    <scope>NUCLEOTIDE SEQUENCE [LARGE SCALE GENOMIC DNA]</scope>
    <source>
        <strain evidence="3 4">Mal4</strain>
    </source>
</reference>
<keyword evidence="3" id="KW-0328">Glycosyltransferase</keyword>